<evidence type="ECO:0008006" key="3">
    <source>
        <dbReference type="Google" id="ProtNLM"/>
    </source>
</evidence>
<dbReference type="InterPro" id="IPR008183">
    <property type="entry name" value="Aldose_1/G6P_1-epimerase"/>
</dbReference>
<dbReference type="GO" id="GO:0005975">
    <property type="term" value="P:carbohydrate metabolic process"/>
    <property type="evidence" value="ECO:0007669"/>
    <property type="project" value="InterPro"/>
</dbReference>
<evidence type="ECO:0000313" key="1">
    <source>
        <dbReference type="EMBL" id="MDF0600712.1"/>
    </source>
</evidence>
<dbReference type="GO" id="GO:0016853">
    <property type="term" value="F:isomerase activity"/>
    <property type="evidence" value="ECO:0007669"/>
    <property type="project" value="InterPro"/>
</dbReference>
<sequence>MEAVFWPEAGGRMLRLRHIDHGDLLVPLEERSIDLENWPKAGAFPLFPFHNRLQGAAFPHEGRLIRLRPNSGNGMDVMHGPAHRRPWVTSDMGGDFLEMRLEYRADDSWPFDFTAIQRFELHGNNLSVALRLTNTGGAAMPCGMGWHPYFRSCSRKRIRTNACRQWKLAGGSDLPEQLARHAGTGEVAIESGQTLHFSDWTEAAALVGDGASMRITADTGMSHLVIHLKGDYLCIEPASHVAGAFADLPNASSDFGLRILAPGDSLSGTFRVDVESPPPGSDLSG</sequence>
<comment type="caution">
    <text evidence="1">The sequence shown here is derived from an EMBL/GenBank/DDBJ whole genome shotgun (WGS) entry which is preliminary data.</text>
</comment>
<accession>A0AAE3T7Z7</accession>
<dbReference type="GO" id="GO:0030246">
    <property type="term" value="F:carbohydrate binding"/>
    <property type="evidence" value="ECO:0007669"/>
    <property type="project" value="InterPro"/>
</dbReference>
<dbReference type="Proteomes" id="UP001220964">
    <property type="component" value="Unassembled WGS sequence"/>
</dbReference>
<dbReference type="AlphaFoldDB" id="A0AAE3T7Z7"/>
<reference evidence="1" key="1">
    <citation type="submission" date="2023-03" db="EMBL/GenBank/DDBJ databases">
        <title>Multiphase analysis and comparison of six strains from genera Psychromarinibacter, Lutimaribacter, and Maritimibacter, including a novel species: Psychromarinibacter sediminicola sp. nov.</title>
        <authorList>
            <person name="Wang Y.-H."/>
            <person name="Ye M.-Q."/>
            <person name="Du Z.-J."/>
        </authorList>
    </citation>
    <scope>NUCLEOTIDE SEQUENCE</scope>
    <source>
        <strain evidence="1">C21-152</strain>
    </source>
</reference>
<dbReference type="RefSeq" id="WP_275566856.1">
    <property type="nucleotide sequence ID" value="NZ_JARGYC010000017.1"/>
</dbReference>
<dbReference type="Gene3D" id="2.70.98.10">
    <property type="match status" value="1"/>
</dbReference>
<dbReference type="InterPro" id="IPR014718">
    <property type="entry name" value="GH-type_carb-bd"/>
</dbReference>
<protein>
    <recommendedName>
        <fullName evidence="3">Aldose 1-epimerase</fullName>
    </recommendedName>
</protein>
<name>A0AAE3T7Z7_9RHOB</name>
<gene>
    <name evidence="1" type="ORF">P1J78_08220</name>
</gene>
<dbReference type="InterPro" id="IPR011013">
    <property type="entry name" value="Gal_mutarotase_sf_dom"/>
</dbReference>
<dbReference type="SUPFAM" id="SSF74650">
    <property type="entry name" value="Galactose mutarotase-like"/>
    <property type="match status" value="1"/>
</dbReference>
<evidence type="ECO:0000313" key="2">
    <source>
        <dbReference type="Proteomes" id="UP001220964"/>
    </source>
</evidence>
<dbReference type="Pfam" id="PF01263">
    <property type="entry name" value="Aldose_epim"/>
    <property type="match status" value="1"/>
</dbReference>
<organism evidence="1 2">
    <name type="scientific">Psychromarinibacter sediminicola</name>
    <dbReference type="NCBI Taxonomy" id="3033385"/>
    <lineage>
        <taxon>Bacteria</taxon>
        <taxon>Pseudomonadati</taxon>
        <taxon>Pseudomonadota</taxon>
        <taxon>Alphaproteobacteria</taxon>
        <taxon>Rhodobacterales</taxon>
        <taxon>Paracoccaceae</taxon>
        <taxon>Psychromarinibacter</taxon>
    </lineage>
</organism>
<proteinExistence type="predicted"/>
<keyword evidence="2" id="KW-1185">Reference proteome</keyword>
<dbReference type="EMBL" id="JARGYC010000017">
    <property type="protein sequence ID" value="MDF0600712.1"/>
    <property type="molecule type" value="Genomic_DNA"/>
</dbReference>